<dbReference type="Proteomes" id="UP000291236">
    <property type="component" value="Chromosome"/>
</dbReference>
<dbReference type="KEGG" id="sbf:JCM31447_17710"/>
<organism evidence="2 3">
    <name type="scientific">Fluviispira sanaruensis</name>
    <dbReference type="NCBI Taxonomy" id="2493639"/>
    <lineage>
        <taxon>Bacteria</taxon>
        <taxon>Pseudomonadati</taxon>
        <taxon>Bdellovibrionota</taxon>
        <taxon>Oligoflexia</taxon>
        <taxon>Silvanigrellales</taxon>
        <taxon>Silvanigrellaceae</taxon>
        <taxon>Fluviispira</taxon>
    </lineage>
</organism>
<gene>
    <name evidence="2" type="ORF">JCM31447_17710</name>
</gene>
<accession>A0A4P2VL14</accession>
<evidence type="ECO:0000313" key="2">
    <source>
        <dbReference type="EMBL" id="BBH53328.1"/>
    </source>
</evidence>
<evidence type="ECO:0000256" key="1">
    <source>
        <dbReference type="ARBA" id="ARBA00006046"/>
    </source>
</evidence>
<evidence type="ECO:0000313" key="3">
    <source>
        <dbReference type="Proteomes" id="UP000291236"/>
    </source>
</evidence>
<dbReference type="Gene3D" id="3.50.50.60">
    <property type="entry name" value="FAD/NAD(P)-binding domain"/>
    <property type="match status" value="1"/>
</dbReference>
<proteinExistence type="inferred from homology"/>
<dbReference type="AlphaFoldDB" id="A0A4P2VL14"/>
<protein>
    <submittedName>
        <fullName evidence="2">Phytoene desaturase</fullName>
    </submittedName>
</protein>
<keyword evidence="3" id="KW-1185">Reference proteome</keyword>
<dbReference type="PANTHER" id="PTHR43734:SF4">
    <property type="entry name" value="AMINE OXIDASE DOMAIN-CONTAINING PROTEIN"/>
    <property type="match status" value="1"/>
</dbReference>
<name>A0A4P2VL14_FLUSA</name>
<dbReference type="Pfam" id="PF13450">
    <property type="entry name" value="NAD_binding_8"/>
    <property type="match status" value="1"/>
</dbReference>
<dbReference type="PRINTS" id="PR00419">
    <property type="entry name" value="ADXRDTASE"/>
</dbReference>
<dbReference type="EMBL" id="AP019368">
    <property type="protein sequence ID" value="BBH53328.1"/>
    <property type="molecule type" value="Genomic_DNA"/>
</dbReference>
<dbReference type="InterPro" id="IPR036188">
    <property type="entry name" value="FAD/NAD-bd_sf"/>
</dbReference>
<comment type="similarity">
    <text evidence="1">Belongs to the carotenoid/retinoid oxidoreductase family.</text>
</comment>
<dbReference type="OrthoDB" id="9803192at2"/>
<reference evidence="2 3" key="1">
    <citation type="submission" date="2018-12" db="EMBL/GenBank/DDBJ databases">
        <title>Rubrispira sanarue gen. nov., sp., nov., a member of the order Silvanigrellales, isolated from a brackish lake in Hamamatsu Japan.</title>
        <authorList>
            <person name="Maejima Y."/>
            <person name="Iino T."/>
            <person name="Muraguchi Y."/>
            <person name="Fukuda K."/>
            <person name="Nojiri H."/>
            <person name="Ohkuma M."/>
            <person name="Moriuchi R."/>
            <person name="Dohra H."/>
            <person name="Kimbara K."/>
            <person name="Shintani M."/>
        </authorList>
    </citation>
    <scope>NUCLEOTIDE SEQUENCE [LARGE SCALE GENOMIC DNA]</scope>
    <source>
        <strain evidence="2 3">RF1110005</strain>
    </source>
</reference>
<dbReference type="RefSeq" id="WP_130608949.1">
    <property type="nucleotide sequence ID" value="NZ_AP019368.1"/>
</dbReference>
<dbReference type="SUPFAM" id="SSF51905">
    <property type="entry name" value="FAD/NAD(P)-binding domain"/>
    <property type="match status" value="1"/>
</dbReference>
<dbReference type="PANTHER" id="PTHR43734">
    <property type="entry name" value="PHYTOENE DESATURASE"/>
    <property type="match status" value="1"/>
</dbReference>
<sequence>MKIAIIGAGVGGLTTAAHLGKMGLAVDVYDLGEFAGGKMYKYTNEEGLNWDTGPTLISLPNQIHKTFTDLDFKAPELLPLTEGCRLLFADGTDWQLPHGKDKLISYFKEKDYKLSEELSVSLEIAKDIFDFAEKFIFNDEPPSALTIGLKSMASGVVFQHPKTMLKNYSKVIDALFSNQNMREFFYHFASYIGVQPSAAAGAILSIAHVELGSEIVFPCGGVHNIAQSLYEAGLKYKVKFHFQSKVTSAIPIGSEFKNKGWELEFEHKEKKEKKVYDLLIANGDPYVASQTWINSDYLRSHFLNQLKNKSLKPSESQFVILYDWQDDANISHHLKIFPKSWSESFYKVGVELKIPNDPCVYLVWPHATDKSISKRVLFISAMAPNINSGHLWDNTFAKNYAEKVLHICRERLNLPFQGQIFKIVTPQELSERTQSLKGGLYSATNENFQPLFFHFSGESKVENIFFVGGGVHPGAGVTMVMKSAERIIKSIKKKYRLS</sequence>